<dbReference type="RefSeq" id="WP_252850937.1">
    <property type="nucleotide sequence ID" value="NZ_JAMXLR010000011.1"/>
</dbReference>
<keyword evidence="3" id="KW-1185">Reference proteome</keyword>
<organism evidence="2 3">
    <name type="scientific">Aeoliella straminimaris</name>
    <dbReference type="NCBI Taxonomy" id="2954799"/>
    <lineage>
        <taxon>Bacteria</taxon>
        <taxon>Pseudomonadati</taxon>
        <taxon>Planctomycetota</taxon>
        <taxon>Planctomycetia</taxon>
        <taxon>Pirellulales</taxon>
        <taxon>Lacipirellulaceae</taxon>
        <taxon>Aeoliella</taxon>
    </lineage>
</organism>
<dbReference type="GO" id="GO:0005737">
    <property type="term" value="C:cytoplasm"/>
    <property type="evidence" value="ECO:0007669"/>
    <property type="project" value="TreeGrafter"/>
</dbReference>
<evidence type="ECO:0000313" key="2">
    <source>
        <dbReference type="EMBL" id="MCO6042837.1"/>
    </source>
</evidence>
<feature type="domain" description="CobW/HypB/UreG nucleotide-binding" evidence="1">
    <location>
        <begin position="7"/>
        <end position="191"/>
    </location>
</feature>
<dbReference type="EMBL" id="JAMXLR010000011">
    <property type="protein sequence ID" value="MCO6042837.1"/>
    <property type="molecule type" value="Genomic_DNA"/>
</dbReference>
<dbReference type="InterPro" id="IPR003495">
    <property type="entry name" value="CobW/HypB/UreG_nucleotide-bd"/>
</dbReference>
<dbReference type="InterPro" id="IPR027417">
    <property type="entry name" value="P-loop_NTPase"/>
</dbReference>
<dbReference type="PANTHER" id="PTHR13748">
    <property type="entry name" value="COBW-RELATED"/>
    <property type="match status" value="1"/>
</dbReference>
<dbReference type="AlphaFoldDB" id="A0A9X2JF29"/>
<evidence type="ECO:0000313" key="3">
    <source>
        <dbReference type="Proteomes" id="UP001155241"/>
    </source>
</evidence>
<sequence>MLRAQYIMIGGFLGAGKTTAILAIAKRLAARGLRVGLISNDQSVGLVDTAMFGANELPTEEISGGCFCCRFDSLVQAAERLTDQAAPEVFLAEPVGSCTDLQATVGFPLRRLYGEQYSVAPLSALVDPIRAQYLLGLREGKQFSAKVSYIYGKQLEEAELIVINKCDLLEESELDQLESALRSNYPKAEVLRISARHGDGIEQWMERIEQEQPAPGSVMDVDYQLYAEGEALLGWVNLSGRLTAEEFDGNRFLQTALETVVQRLQELDIEVAHLKATLAPSEGIDLAVGNVVRGGAAVELSHELSDPLDGGDLLINLRAEGDPDVLRNIAEEGVQQAARQFGAEVAMGHVEAFRPAPPEPTHRVTSVS</sequence>
<name>A0A9X2JF29_9BACT</name>
<evidence type="ECO:0000259" key="1">
    <source>
        <dbReference type="Pfam" id="PF02492"/>
    </source>
</evidence>
<dbReference type="Pfam" id="PF02492">
    <property type="entry name" value="cobW"/>
    <property type="match status" value="1"/>
</dbReference>
<proteinExistence type="predicted"/>
<accession>A0A9X2JF29</accession>
<protein>
    <submittedName>
        <fullName evidence="2">Cobalamin biosynthesis protein P47K</fullName>
    </submittedName>
</protein>
<dbReference type="Gene3D" id="3.40.50.300">
    <property type="entry name" value="P-loop containing nucleotide triphosphate hydrolases"/>
    <property type="match status" value="1"/>
</dbReference>
<comment type="caution">
    <text evidence="2">The sequence shown here is derived from an EMBL/GenBank/DDBJ whole genome shotgun (WGS) entry which is preliminary data.</text>
</comment>
<dbReference type="Proteomes" id="UP001155241">
    <property type="component" value="Unassembled WGS sequence"/>
</dbReference>
<gene>
    <name evidence="2" type="ORF">NG895_02850</name>
</gene>
<dbReference type="InterPro" id="IPR051316">
    <property type="entry name" value="Zinc-reg_GTPase_activator"/>
</dbReference>
<reference evidence="2" key="1">
    <citation type="submission" date="2022-06" db="EMBL/GenBank/DDBJ databases">
        <title>Aeoliella straminimaris, a novel planctomycete from sediments.</title>
        <authorList>
            <person name="Vitorino I.R."/>
            <person name="Lage O.M."/>
        </authorList>
    </citation>
    <scope>NUCLEOTIDE SEQUENCE</scope>
    <source>
        <strain evidence="2">ICT_H6.2</strain>
    </source>
</reference>
<dbReference type="SUPFAM" id="SSF52540">
    <property type="entry name" value="P-loop containing nucleoside triphosphate hydrolases"/>
    <property type="match status" value="1"/>
</dbReference>
<dbReference type="PANTHER" id="PTHR13748:SF62">
    <property type="entry name" value="COBW DOMAIN-CONTAINING PROTEIN"/>
    <property type="match status" value="1"/>
</dbReference>